<evidence type="ECO:0000313" key="8">
    <source>
        <dbReference type="EMBL" id="KAF2669241.1"/>
    </source>
</evidence>
<dbReference type="GO" id="GO:0005737">
    <property type="term" value="C:cytoplasm"/>
    <property type="evidence" value="ECO:0007669"/>
    <property type="project" value="UniProtKB-SubCell"/>
</dbReference>
<feature type="region of interest" description="Disordered" evidence="6">
    <location>
        <begin position="1"/>
        <end position="20"/>
    </location>
</feature>
<evidence type="ECO:0000313" key="9">
    <source>
        <dbReference type="Proteomes" id="UP000799302"/>
    </source>
</evidence>
<feature type="domain" description="eRF1/Pelota-like N-terminal" evidence="7">
    <location>
        <begin position="1"/>
        <end position="132"/>
    </location>
</feature>
<dbReference type="GO" id="GO:0070481">
    <property type="term" value="P:nuclear-transcribed mRNA catabolic process, non-stop decay"/>
    <property type="evidence" value="ECO:0007669"/>
    <property type="project" value="InterPro"/>
</dbReference>
<dbReference type="EMBL" id="MU004235">
    <property type="protein sequence ID" value="KAF2669241.1"/>
    <property type="molecule type" value="Genomic_DNA"/>
</dbReference>
<dbReference type="SUPFAM" id="SSF159065">
    <property type="entry name" value="Dom34/Pelota N-terminal domain-like"/>
    <property type="match status" value="1"/>
</dbReference>
<dbReference type="InterPro" id="IPR058547">
    <property type="entry name" value="Pelota_N"/>
</dbReference>
<evidence type="ECO:0000256" key="6">
    <source>
        <dbReference type="SAM" id="MobiDB-lite"/>
    </source>
</evidence>
<dbReference type="Gene3D" id="3.30.1330.30">
    <property type="match status" value="1"/>
</dbReference>
<evidence type="ECO:0000256" key="3">
    <source>
        <dbReference type="ARBA" id="ARBA00009504"/>
    </source>
</evidence>
<dbReference type="AlphaFoldDB" id="A0A6A6UCC1"/>
<comment type="similarity">
    <text evidence="3">Belongs to the eukaryotic release factor 1 family. Pelota subfamily.</text>
</comment>
<keyword evidence="5" id="KW-0479">Metal-binding</keyword>
<dbReference type="InterPro" id="IPR004405">
    <property type="entry name" value="TF_pelota"/>
</dbReference>
<evidence type="ECO:0000256" key="4">
    <source>
        <dbReference type="ARBA" id="ARBA00022490"/>
    </source>
</evidence>
<dbReference type="GO" id="GO:0071025">
    <property type="term" value="P:RNA surveillance"/>
    <property type="evidence" value="ECO:0007669"/>
    <property type="project" value="InterPro"/>
</dbReference>
<evidence type="ECO:0000256" key="2">
    <source>
        <dbReference type="ARBA" id="ARBA00004496"/>
    </source>
</evidence>
<keyword evidence="4" id="KW-0963">Cytoplasm</keyword>
<dbReference type="Proteomes" id="UP000799302">
    <property type="component" value="Unassembled WGS sequence"/>
</dbReference>
<dbReference type="FunFam" id="2.30.30.870:FF:000001">
    <property type="entry name" value="Protein pelota homolog"/>
    <property type="match status" value="1"/>
</dbReference>
<dbReference type="Gene3D" id="2.30.30.870">
    <property type="entry name" value="Pelota, domain A"/>
    <property type="match status" value="1"/>
</dbReference>
<evidence type="ECO:0000256" key="5">
    <source>
        <dbReference type="ARBA" id="ARBA00022723"/>
    </source>
</evidence>
<dbReference type="InterPro" id="IPR005140">
    <property type="entry name" value="eRF1_Pelota-like_N"/>
</dbReference>
<dbReference type="Pfam" id="PF03465">
    <property type="entry name" value="eRF1_3"/>
    <property type="match status" value="1"/>
</dbReference>
<reference evidence="8" key="1">
    <citation type="journal article" date="2020" name="Stud. Mycol.">
        <title>101 Dothideomycetes genomes: a test case for predicting lifestyles and emergence of pathogens.</title>
        <authorList>
            <person name="Haridas S."/>
            <person name="Albert R."/>
            <person name="Binder M."/>
            <person name="Bloem J."/>
            <person name="Labutti K."/>
            <person name="Salamov A."/>
            <person name="Andreopoulos B."/>
            <person name="Baker S."/>
            <person name="Barry K."/>
            <person name="Bills G."/>
            <person name="Bluhm B."/>
            <person name="Cannon C."/>
            <person name="Castanera R."/>
            <person name="Culley D."/>
            <person name="Daum C."/>
            <person name="Ezra D."/>
            <person name="Gonzalez J."/>
            <person name="Henrissat B."/>
            <person name="Kuo A."/>
            <person name="Liang C."/>
            <person name="Lipzen A."/>
            <person name="Lutzoni F."/>
            <person name="Magnuson J."/>
            <person name="Mondo S."/>
            <person name="Nolan M."/>
            <person name="Ohm R."/>
            <person name="Pangilinan J."/>
            <person name="Park H.-J."/>
            <person name="Ramirez L."/>
            <person name="Alfaro M."/>
            <person name="Sun H."/>
            <person name="Tritt A."/>
            <person name="Yoshinaga Y."/>
            <person name="Zwiers L.-H."/>
            <person name="Turgeon B."/>
            <person name="Goodwin S."/>
            <person name="Spatafora J."/>
            <person name="Crous P."/>
            <person name="Grigoriev I."/>
        </authorList>
    </citation>
    <scope>NUCLEOTIDE SEQUENCE</scope>
    <source>
        <strain evidence="8">CBS 115976</strain>
    </source>
</reference>
<sequence>MKLVKQNITKHDQSGSVTLTPEEPEDMWHIYNLLRSGDILRAPAVRRVVSESQSGAVGSKRVHTTFTLRVTALDFDTAGCELHVSGKICVENPYAKMGSFHTLDLELFRNFEIEKADGWDSVALEMLKDSINTVSHAKVWIVLFGLTKGTANIWYMTDHRTIGPQRVEVHIPSKLDDAKATERFNSKLLETLMRLLDLPAPTTSSYEAKPLVLASPAQVSAGKFAEYMKHVATHGTQNKPLLIQSRNIVLTTASSDNSSGLSEILTNPALKAQLGDTRYARENALMDKIEDYIRLDDGRGWYGPKEVTKCVDKGAVTGGGALLMNNRLFRSQDPAERHKWVSLVDQAKAQGAEVRILSEVHESGKRLEVLGDIACICSFPVYDIEEEDDE</sequence>
<dbReference type="SUPFAM" id="SSF53137">
    <property type="entry name" value="Translational machinery components"/>
    <property type="match status" value="1"/>
</dbReference>
<comment type="subcellular location">
    <subcellularLocation>
        <location evidence="2">Cytoplasm</location>
    </subcellularLocation>
</comment>
<dbReference type="SUPFAM" id="SSF55315">
    <property type="entry name" value="L30e-like"/>
    <property type="match status" value="1"/>
</dbReference>
<dbReference type="GO" id="GO:0032790">
    <property type="term" value="P:ribosome disassembly"/>
    <property type="evidence" value="ECO:0007669"/>
    <property type="project" value="TreeGrafter"/>
</dbReference>
<dbReference type="OrthoDB" id="10249111at2759"/>
<dbReference type="InterPro" id="IPR038069">
    <property type="entry name" value="Pelota/DOM34_N"/>
</dbReference>
<keyword evidence="9" id="KW-1185">Reference proteome</keyword>
<dbReference type="Pfam" id="PF26356">
    <property type="entry name" value="Pelota_N"/>
    <property type="match status" value="1"/>
</dbReference>
<dbReference type="InterPro" id="IPR005142">
    <property type="entry name" value="eRF1_3"/>
</dbReference>
<dbReference type="GO" id="GO:0070966">
    <property type="term" value="P:nuclear-transcribed mRNA catabolic process, no-go decay"/>
    <property type="evidence" value="ECO:0007669"/>
    <property type="project" value="InterPro"/>
</dbReference>
<dbReference type="GO" id="GO:0070651">
    <property type="term" value="P:nonfunctional rRNA decay"/>
    <property type="evidence" value="ECO:0007669"/>
    <property type="project" value="TreeGrafter"/>
</dbReference>
<protein>
    <recommendedName>
        <fullName evidence="7">eRF1/Pelota-like N-terminal domain-containing protein</fullName>
    </recommendedName>
</protein>
<dbReference type="PANTHER" id="PTHR10853:SF0">
    <property type="entry name" value="PROTEIN PELOTA HOMOLOG"/>
    <property type="match status" value="1"/>
</dbReference>
<dbReference type="FunFam" id="3.30.1330.30:FF:000008">
    <property type="entry name" value="Protein pelota homolog"/>
    <property type="match status" value="1"/>
</dbReference>
<accession>A0A6A6UCC1</accession>
<name>A0A6A6UCC1_9PEZI</name>
<dbReference type="GO" id="GO:0046872">
    <property type="term" value="F:metal ion binding"/>
    <property type="evidence" value="ECO:0007669"/>
    <property type="project" value="UniProtKB-KW"/>
</dbReference>
<evidence type="ECO:0000259" key="7">
    <source>
        <dbReference type="SMART" id="SM01194"/>
    </source>
</evidence>
<dbReference type="Gene3D" id="3.30.420.60">
    <property type="entry name" value="eRF1 domain 2"/>
    <property type="match status" value="1"/>
</dbReference>
<gene>
    <name evidence="8" type="ORF">BT63DRAFT_255520</name>
</gene>
<dbReference type="PANTHER" id="PTHR10853">
    <property type="entry name" value="PELOTA"/>
    <property type="match status" value="1"/>
</dbReference>
<dbReference type="InterPro" id="IPR042226">
    <property type="entry name" value="eFR1_2_sf"/>
</dbReference>
<comment type="cofactor">
    <cofactor evidence="1">
        <name>a divalent metal cation</name>
        <dbReference type="ChEBI" id="CHEBI:60240"/>
    </cofactor>
</comment>
<dbReference type="SMART" id="SM01194">
    <property type="entry name" value="eRF1_1"/>
    <property type="match status" value="1"/>
</dbReference>
<proteinExistence type="inferred from homology"/>
<organism evidence="8 9">
    <name type="scientific">Microthyrium microscopicum</name>
    <dbReference type="NCBI Taxonomy" id="703497"/>
    <lineage>
        <taxon>Eukaryota</taxon>
        <taxon>Fungi</taxon>
        <taxon>Dikarya</taxon>
        <taxon>Ascomycota</taxon>
        <taxon>Pezizomycotina</taxon>
        <taxon>Dothideomycetes</taxon>
        <taxon>Dothideomycetes incertae sedis</taxon>
        <taxon>Microthyriales</taxon>
        <taxon>Microthyriaceae</taxon>
        <taxon>Microthyrium</taxon>
    </lineage>
</organism>
<evidence type="ECO:0000256" key="1">
    <source>
        <dbReference type="ARBA" id="ARBA00001968"/>
    </source>
</evidence>
<dbReference type="InterPro" id="IPR029064">
    <property type="entry name" value="Ribosomal_eL30-like_sf"/>
</dbReference>